<protein>
    <recommendedName>
        <fullName evidence="3">Sugar lactone lactonase YvrE</fullName>
    </recommendedName>
</protein>
<reference evidence="2" key="1">
    <citation type="journal article" date="2019" name="Int. J. Syst. Evol. Microbiol.">
        <title>The Global Catalogue of Microorganisms (GCM) 10K type strain sequencing project: providing services to taxonomists for standard genome sequencing and annotation.</title>
        <authorList>
            <consortium name="The Broad Institute Genomics Platform"/>
            <consortium name="The Broad Institute Genome Sequencing Center for Infectious Disease"/>
            <person name="Wu L."/>
            <person name="Ma J."/>
        </authorList>
    </citation>
    <scope>NUCLEOTIDE SEQUENCE [LARGE SCALE GENOMIC DNA]</scope>
    <source>
        <strain evidence="2">JCM 16540</strain>
    </source>
</reference>
<evidence type="ECO:0000313" key="2">
    <source>
        <dbReference type="Proteomes" id="UP001500767"/>
    </source>
</evidence>
<keyword evidence="2" id="KW-1185">Reference proteome</keyword>
<dbReference type="RefSeq" id="WP_204911072.1">
    <property type="nucleotide sequence ID" value="NZ_BAAAYR010000005.1"/>
</dbReference>
<dbReference type="InterPro" id="IPR051200">
    <property type="entry name" value="Host-pathogen_enzymatic-act"/>
</dbReference>
<name>A0ABP6Y1V5_9ACTN</name>
<organism evidence="1 2">
    <name type="scientific">Microlunatus spumicola</name>
    <dbReference type="NCBI Taxonomy" id="81499"/>
    <lineage>
        <taxon>Bacteria</taxon>
        <taxon>Bacillati</taxon>
        <taxon>Actinomycetota</taxon>
        <taxon>Actinomycetes</taxon>
        <taxon>Propionibacteriales</taxon>
        <taxon>Propionibacteriaceae</taxon>
        <taxon>Microlunatus</taxon>
    </lineage>
</organism>
<dbReference type="PANTHER" id="PTHR47197">
    <property type="entry name" value="PROTEIN NIRF"/>
    <property type="match status" value="1"/>
</dbReference>
<gene>
    <name evidence="1" type="ORF">GCM10022197_36590</name>
</gene>
<sequence length="320" mass="33342">MTPSSARPTSVLRRAVVALATLGLGAGVALVGADAASAAPKHDPGQHGQHGPASIALPVGFQPEGIAIGGKRVYSGSRVTGDIYVADLRTGKGRVLSKGPGTPSLGLKVDGRRLWVAGGTGGDARVVDTRTGEVRASVTLTTKTSFVNDVVLAGRYAWFTDSAQPQLYRVDRRHPERAPKTVALSGDWEQVEGNNANGITRSPDGKALLVVNSTTGRLFRVELSGRATAVDLGGASLVNGDGLLLRGRTLYAVQNRLNQVAVVSLDKRGTSGVVRRTITSPAFDVPSTVARSGKYLYLPNARFGAADPGAIAYSINRVRA</sequence>
<proteinExistence type="predicted"/>
<accession>A0ABP6Y1V5</accession>
<dbReference type="PANTHER" id="PTHR47197:SF3">
    <property type="entry name" value="DIHYDRO-HEME D1 DEHYDROGENASE"/>
    <property type="match status" value="1"/>
</dbReference>
<dbReference type="Gene3D" id="2.130.10.10">
    <property type="entry name" value="YVTN repeat-like/Quinoprotein amine dehydrogenase"/>
    <property type="match status" value="1"/>
</dbReference>
<dbReference type="InterPro" id="IPR015943">
    <property type="entry name" value="WD40/YVTN_repeat-like_dom_sf"/>
</dbReference>
<comment type="caution">
    <text evidence="1">The sequence shown here is derived from an EMBL/GenBank/DDBJ whole genome shotgun (WGS) entry which is preliminary data.</text>
</comment>
<dbReference type="EMBL" id="BAAAYR010000005">
    <property type="protein sequence ID" value="GAA3576103.1"/>
    <property type="molecule type" value="Genomic_DNA"/>
</dbReference>
<dbReference type="SUPFAM" id="SSF63825">
    <property type="entry name" value="YWTD domain"/>
    <property type="match status" value="1"/>
</dbReference>
<evidence type="ECO:0008006" key="3">
    <source>
        <dbReference type="Google" id="ProtNLM"/>
    </source>
</evidence>
<evidence type="ECO:0000313" key="1">
    <source>
        <dbReference type="EMBL" id="GAA3576103.1"/>
    </source>
</evidence>
<dbReference type="Proteomes" id="UP001500767">
    <property type="component" value="Unassembled WGS sequence"/>
</dbReference>